<keyword evidence="2" id="KW-1185">Reference proteome</keyword>
<evidence type="ECO:0000313" key="1">
    <source>
        <dbReference type="EMBL" id="BBE09789.1"/>
    </source>
</evidence>
<accession>A0A2Z6EWG7</accession>
<dbReference type="Proteomes" id="UP000282597">
    <property type="component" value="Chromosome"/>
</dbReference>
<protein>
    <submittedName>
        <fullName evidence="1">Lytic transglycosylase, catalytic</fullName>
    </submittedName>
</protein>
<dbReference type="KEGG" id="mcys:MCB1EB_1628"/>
<dbReference type="RefSeq" id="WP_045365246.1">
    <property type="nucleotide sequence ID" value="NZ_AP018150.1"/>
</dbReference>
<gene>
    <name evidence="1" type="ORF">MCB1EB_1628</name>
</gene>
<sequence>MSLLPEKTVPARSPKIAPGINLEEVIWEDELDATPPQAHGPKIAPGINLEEVIWDDEAPSSLNTPNTSAASPTSWQKAAFVPMQMLKGVSDLPDALAQNVMNALPDKVSGAINQGIQYVNDLPIVGPVTQALGLVPLSNEAFKQREAAYQAARQAMGQSGTDWARLSGNMGITAPLAAVVPAAGPALAGRLAAGAGTGAVLGALEPVTDGEFWKEKNKQIAFGAMTGGATTGVAGALARILSPKASTNKNVQLLLKEGVTPTPGQVMGGTAQRIEDKLTSVPIVGDAITSARRRAVEDLNRAAYHRTLDPIEEKVSSEVGREGVRHVSRQLSDAYNKLLPNLKFRADNQFKTEINQLQCMAQTLPKAEAQAFKTILREKVLRHLTPQGHATGDSIKVVESELGRLSSGYRGDPSFDKRELGTALNEISTSIRASLQRSNPEHAGQLKAINDGYAAYTRIRDASGRIGSTDGIFTPAQLASVVRSMDKSVGKGNYARGSALMEDLSDAGRSVLGSAYPDSGTAGRLLNMAALASGLKQPAIPLSLAAASMPYLPFLNRLTAAALAKRPQAARPIAERIRQLGPKASVLTTPAAFEASN</sequence>
<evidence type="ECO:0000313" key="2">
    <source>
        <dbReference type="Proteomes" id="UP000282597"/>
    </source>
</evidence>
<proteinExistence type="predicted"/>
<organism evidence="1 2">
    <name type="scientific">Mycoavidus cysteinexigens</name>
    <dbReference type="NCBI Taxonomy" id="1553431"/>
    <lineage>
        <taxon>Bacteria</taxon>
        <taxon>Pseudomonadati</taxon>
        <taxon>Pseudomonadota</taxon>
        <taxon>Betaproteobacteria</taxon>
        <taxon>Burkholderiales</taxon>
        <taxon>Burkholderiaceae</taxon>
        <taxon>Mycoavidus</taxon>
    </lineage>
</organism>
<name>A0A2Z6EWG7_9BURK</name>
<dbReference type="AlphaFoldDB" id="A0A2Z6EWG7"/>
<dbReference type="EMBL" id="AP018150">
    <property type="protein sequence ID" value="BBE09789.1"/>
    <property type="molecule type" value="Genomic_DNA"/>
</dbReference>
<reference evidence="1 2" key="1">
    <citation type="journal article" date="2018" name="Microbes Environ.">
        <title>Comparative Genomic Insights into Endofungal Lifestyles of Two Bacterial Endosymbionts, Mycoavidus cysteinexigens and Burkholderia rhizoxinica.</title>
        <authorList>
            <person name="Sharmin D."/>
            <person name="Guo Y."/>
            <person name="Nishizawa T."/>
            <person name="Ohshima S."/>
            <person name="Sato Y."/>
            <person name="Takashima Y."/>
            <person name="Narisawa K."/>
            <person name="Ohta H."/>
        </authorList>
    </citation>
    <scope>NUCLEOTIDE SEQUENCE [LARGE SCALE GENOMIC DNA]</scope>
    <source>
        <strain evidence="1 2">B1-EB</strain>
    </source>
</reference>